<comment type="similarity">
    <text evidence="1">Belongs to the AB hydrolase superfamily.</text>
</comment>
<reference evidence="4" key="1">
    <citation type="submission" date="2023-05" db="EMBL/GenBank/DDBJ databases">
        <authorList>
            <person name="Du J."/>
        </authorList>
    </citation>
    <scope>NUCLEOTIDE SEQUENCE</scope>
    <source>
        <strain evidence="4">UMB1064</strain>
    </source>
</reference>
<organism evidence="4 5">
    <name type="scientific">Corynebacterium amycolatum</name>
    <dbReference type="NCBI Taxonomy" id="43765"/>
    <lineage>
        <taxon>Bacteria</taxon>
        <taxon>Bacillati</taxon>
        <taxon>Actinomycetota</taxon>
        <taxon>Actinomycetes</taxon>
        <taxon>Mycobacteriales</taxon>
        <taxon>Corynebacteriaceae</taxon>
        <taxon>Corynebacterium</taxon>
    </lineage>
</organism>
<dbReference type="PANTHER" id="PTHR22946">
    <property type="entry name" value="DIENELACTONE HYDROLASE DOMAIN-CONTAINING PROTEIN-RELATED"/>
    <property type="match status" value="1"/>
</dbReference>
<proteinExistence type="inferred from homology"/>
<dbReference type="InterPro" id="IPR029058">
    <property type="entry name" value="AB_hydrolase_fold"/>
</dbReference>
<sequence>MTSEASTTPTGNIGFSAKSPKLPEPCPRQDIIIPANDRVLLRGTMFRPKENPENISNGIITVHSGTGVPQGFYHRFAETVAEKGYGVITYDYRGIGQSALKTDLNNEDIRMSDWITKDIPGVIEWAKETYPDVPHFAVGHAVGGHGIAYAGSEGTYDAAALVNCRGMRISKVPSVAGKVRAFFTFNILGPISGFITGHIPASAWRLAVEPPNGVMRQWARWARKEGYFFDDSEFDFANRFSKATQPFLSIRVPDDYWTEESSADLITNVMSSAEKIEKRQAQPAGGKGVGYGGYFRSGHEKEWDELLDWFQANKG</sequence>
<dbReference type="Gene3D" id="3.40.50.1820">
    <property type="entry name" value="alpha/beta hydrolase"/>
    <property type="match status" value="1"/>
</dbReference>
<evidence type="ECO:0000259" key="3">
    <source>
        <dbReference type="Pfam" id="PF12146"/>
    </source>
</evidence>
<keyword evidence="4" id="KW-0378">Hydrolase</keyword>
<dbReference type="InterPro" id="IPR017208">
    <property type="entry name" value="UCP037442_abhydr"/>
</dbReference>
<dbReference type="PIRSF" id="PIRSF037442">
    <property type="entry name" value="UCP037442_abhydr"/>
    <property type="match status" value="1"/>
</dbReference>
<dbReference type="GO" id="GO:0016787">
    <property type="term" value="F:hydrolase activity"/>
    <property type="evidence" value="ECO:0007669"/>
    <property type="project" value="UniProtKB-KW"/>
</dbReference>
<dbReference type="Proteomes" id="UP001223646">
    <property type="component" value="Unassembled WGS sequence"/>
</dbReference>
<dbReference type="InterPro" id="IPR050261">
    <property type="entry name" value="FrsA_esterase"/>
</dbReference>
<dbReference type="RefSeq" id="WP_284826780.1">
    <property type="nucleotide sequence ID" value="NZ_JASOOY020000033.1"/>
</dbReference>
<evidence type="ECO:0000313" key="4">
    <source>
        <dbReference type="EMBL" id="MEO3717909.1"/>
    </source>
</evidence>
<evidence type="ECO:0000256" key="1">
    <source>
        <dbReference type="ARBA" id="ARBA00008645"/>
    </source>
</evidence>
<dbReference type="Pfam" id="PF12146">
    <property type="entry name" value="Hydrolase_4"/>
    <property type="match status" value="1"/>
</dbReference>
<feature type="compositionally biased region" description="Polar residues" evidence="2">
    <location>
        <begin position="1"/>
        <end position="13"/>
    </location>
</feature>
<feature type="region of interest" description="Disordered" evidence="2">
    <location>
        <begin position="1"/>
        <end position="27"/>
    </location>
</feature>
<accession>A0AAW9SX51</accession>
<evidence type="ECO:0000313" key="5">
    <source>
        <dbReference type="Proteomes" id="UP001223646"/>
    </source>
</evidence>
<dbReference type="SUPFAM" id="SSF53474">
    <property type="entry name" value="alpha/beta-Hydrolases"/>
    <property type="match status" value="1"/>
</dbReference>
<dbReference type="EMBL" id="JASOOY020000033">
    <property type="protein sequence ID" value="MEO3717909.1"/>
    <property type="molecule type" value="Genomic_DNA"/>
</dbReference>
<comment type="caution">
    <text evidence="4">The sequence shown here is derived from an EMBL/GenBank/DDBJ whole genome shotgun (WGS) entry which is preliminary data.</text>
</comment>
<dbReference type="AlphaFoldDB" id="A0AAW9SX51"/>
<dbReference type="InterPro" id="IPR022742">
    <property type="entry name" value="Hydrolase_4"/>
</dbReference>
<reference evidence="4" key="2">
    <citation type="submission" date="2024-05" db="EMBL/GenBank/DDBJ databases">
        <authorList>
            <person name="Wolfe A."/>
        </authorList>
    </citation>
    <scope>NUCLEOTIDE SEQUENCE</scope>
    <source>
        <strain evidence="4">UMB1064</strain>
    </source>
</reference>
<protein>
    <submittedName>
        <fullName evidence="4">Alpha/beta fold hydrolase</fullName>
    </submittedName>
</protein>
<feature type="domain" description="Serine aminopeptidase S33" evidence="3">
    <location>
        <begin position="58"/>
        <end position="164"/>
    </location>
</feature>
<name>A0AAW9SX51_CORAY</name>
<gene>
    <name evidence="4" type="ORF">QP460_009965</name>
</gene>
<evidence type="ECO:0000256" key="2">
    <source>
        <dbReference type="SAM" id="MobiDB-lite"/>
    </source>
</evidence>